<dbReference type="AlphaFoldDB" id="A0ABD1D5E7"/>
<feature type="region of interest" description="Disordered" evidence="2">
    <location>
        <begin position="728"/>
        <end position="750"/>
    </location>
</feature>
<feature type="coiled-coil region" evidence="1">
    <location>
        <begin position="653"/>
        <end position="680"/>
    </location>
</feature>
<dbReference type="PANTHER" id="PTHR12784">
    <property type="entry name" value="STEERIN"/>
    <property type="match status" value="1"/>
</dbReference>
<evidence type="ECO:0000313" key="5">
    <source>
        <dbReference type="Proteomes" id="UP001562425"/>
    </source>
</evidence>
<dbReference type="Pfam" id="PF23092">
    <property type="entry name" value="Ubiquitin_6"/>
    <property type="match status" value="1"/>
</dbReference>
<feature type="region of interest" description="Disordered" evidence="2">
    <location>
        <begin position="307"/>
        <end position="361"/>
    </location>
</feature>
<reference evidence="4 5" key="1">
    <citation type="submission" date="2024-05" db="EMBL/GenBank/DDBJ databases">
        <title>Culex pipiens pipiens assembly and annotation.</title>
        <authorList>
            <person name="Alout H."/>
            <person name="Durand T."/>
        </authorList>
    </citation>
    <scope>NUCLEOTIDE SEQUENCE [LARGE SCALE GENOMIC DNA]</scope>
    <source>
        <strain evidence="4">HA-2024</strain>
        <tissue evidence="4">Whole body</tissue>
    </source>
</reference>
<dbReference type="InterPro" id="IPR057126">
    <property type="entry name" value="NAV1-like_ubiquitin-like"/>
</dbReference>
<organism evidence="4 5">
    <name type="scientific">Culex pipiens pipiens</name>
    <name type="common">Northern house mosquito</name>
    <dbReference type="NCBI Taxonomy" id="38569"/>
    <lineage>
        <taxon>Eukaryota</taxon>
        <taxon>Metazoa</taxon>
        <taxon>Ecdysozoa</taxon>
        <taxon>Arthropoda</taxon>
        <taxon>Hexapoda</taxon>
        <taxon>Insecta</taxon>
        <taxon>Pterygota</taxon>
        <taxon>Neoptera</taxon>
        <taxon>Endopterygota</taxon>
        <taxon>Diptera</taxon>
        <taxon>Nematocera</taxon>
        <taxon>Culicoidea</taxon>
        <taxon>Culicidae</taxon>
        <taxon>Culicinae</taxon>
        <taxon>Culicini</taxon>
        <taxon>Culex</taxon>
        <taxon>Culex</taxon>
    </lineage>
</organism>
<sequence length="942" mass="102192">MDLAIQVRNHELTVTPRPIEMSVAKPEGFATIRTRGLSRSTSRSEQLAGNVVVVPNRRQSASASMKSADSGPLYENAYKSSSAALICVPPPVPPRTSSELSSSKQEQKENRHEDDDVFCTAGLTYETFKPVKSPSIKEDMDDYVSLVQSSECIDRLNYDFELPPLKSPQYITELKFIQSKAMDNGSLFSRPESPPYGKIRTSYRSSTPESVDNCSSGSSTYSNSLASGKTSSLSGFMLSEEPVKTGKSATLQYRKSYSNSRSEIIYEEPKKLLLLGSAGQSSDTDSGYDGSQSSSYLKAHKSAELLNGPQPASIADPTVGRPKLTRGYSTLGHPRDVRIAGNGYPVAPARTSSAAGESKSTSSLNEVAAAAGKQPEQLLDHKVGSLTTLRSKPIIPWYELAIRKDHRQSCPPLQAHVVAAFEQSLVNVSQKLQKLNVSNDAKDNELQEMRQTIELLRQQSAGIAATQLLALSSNGSGNPPPKPPKAGEMKRHHSTDSVISPATPSMANPQTAPAPAPPVAKAKKKSGLRHSLTRAFSRSSKSSKQSRPVSQSSSPDVEMKPLTKSTSSLAGPAYPGSREDVCVSAQSFHNYRPVSPANSNTPDSISSIGDPPTHPFDLDGPPPVVEQLVKQLRAKDSVLTDIRLEALTTASQVECLKDTVMKMRAEMMNLKQNNERLQQIVTRRSMTGSDMSLGSTSPTSSVGEFRRYSAAADYLSGRQQLDLPLDLDEGEEEDSIPPAPAPEPLPEPLSPAFIADMSPSIERSPFADEIIAIQSESMVDSIEGKKIAIAVYLGQLDHFGRYLDEMNEHGHKENGKIKQNEFTIAFTYVSAKTGWQGLDYIVRRSFKDFLERVDAAGNLGLSSESIASYHLGEAKRAYNVPLPELLPYGYIIGNVDTLYICLRGVSNVALDNLIIKNMVLRYKSSSAVITNRHGGSADSIAN</sequence>
<keyword evidence="5" id="KW-1185">Reference proteome</keyword>
<dbReference type="InterPro" id="IPR039041">
    <property type="entry name" value="Nav/unc-53"/>
</dbReference>
<proteinExistence type="predicted"/>
<feature type="compositionally biased region" description="Polar residues" evidence="2">
    <location>
        <begin position="496"/>
        <end position="511"/>
    </location>
</feature>
<evidence type="ECO:0000259" key="3">
    <source>
        <dbReference type="Pfam" id="PF23092"/>
    </source>
</evidence>
<feature type="compositionally biased region" description="Low complexity" evidence="2">
    <location>
        <begin position="537"/>
        <end position="555"/>
    </location>
</feature>
<dbReference type="Proteomes" id="UP001562425">
    <property type="component" value="Unassembled WGS sequence"/>
</dbReference>
<feature type="domain" description="Neuron navigator 1-like ubiquitin-like" evidence="3">
    <location>
        <begin position="810"/>
        <end position="894"/>
    </location>
</feature>
<feature type="compositionally biased region" description="Pro residues" evidence="2">
    <location>
        <begin position="737"/>
        <end position="749"/>
    </location>
</feature>
<feature type="compositionally biased region" description="Polar residues" evidence="2">
    <location>
        <begin position="202"/>
        <end position="214"/>
    </location>
</feature>
<evidence type="ECO:0000313" key="4">
    <source>
        <dbReference type="EMBL" id="KAL1394845.1"/>
    </source>
</evidence>
<feature type="compositionally biased region" description="Basic and acidic residues" evidence="2">
    <location>
        <begin position="105"/>
        <end position="114"/>
    </location>
</feature>
<keyword evidence="1" id="KW-0175">Coiled coil</keyword>
<feature type="compositionally biased region" description="Low complexity" evidence="2">
    <location>
        <begin position="215"/>
        <end position="224"/>
    </location>
</feature>
<feature type="compositionally biased region" description="Polar residues" evidence="2">
    <location>
        <begin position="596"/>
        <end position="607"/>
    </location>
</feature>
<feature type="region of interest" description="Disordered" evidence="2">
    <location>
        <begin position="88"/>
        <end position="114"/>
    </location>
</feature>
<evidence type="ECO:0000256" key="2">
    <source>
        <dbReference type="SAM" id="MobiDB-lite"/>
    </source>
</evidence>
<feature type="region of interest" description="Disordered" evidence="2">
    <location>
        <begin position="592"/>
        <end position="616"/>
    </location>
</feature>
<feature type="region of interest" description="Disordered" evidence="2">
    <location>
        <begin position="471"/>
        <end position="577"/>
    </location>
</feature>
<name>A0ABD1D5E7_CULPP</name>
<comment type="caution">
    <text evidence="4">The sequence shown here is derived from an EMBL/GenBank/DDBJ whole genome shotgun (WGS) entry which is preliminary data.</text>
</comment>
<feature type="compositionally biased region" description="Basic residues" evidence="2">
    <location>
        <begin position="521"/>
        <end position="532"/>
    </location>
</feature>
<accession>A0ABD1D5E7</accession>
<feature type="coiled-coil region" evidence="1">
    <location>
        <begin position="432"/>
        <end position="459"/>
    </location>
</feature>
<feature type="region of interest" description="Disordered" evidence="2">
    <location>
        <begin position="186"/>
        <end position="224"/>
    </location>
</feature>
<dbReference type="PANTHER" id="PTHR12784:SF28">
    <property type="entry name" value="PROTEIN SICKIE"/>
    <property type="match status" value="1"/>
</dbReference>
<gene>
    <name evidence="4" type="ORF">pipiens_011664</name>
</gene>
<protein>
    <recommendedName>
        <fullName evidence="3">Neuron navigator 1-like ubiquitin-like domain-containing protein</fullName>
    </recommendedName>
</protein>
<dbReference type="EMBL" id="JBEHCU010007417">
    <property type="protein sequence ID" value="KAL1394845.1"/>
    <property type="molecule type" value="Genomic_DNA"/>
</dbReference>
<feature type="compositionally biased region" description="Low complexity" evidence="2">
    <location>
        <begin position="351"/>
        <end position="361"/>
    </location>
</feature>
<evidence type="ECO:0000256" key="1">
    <source>
        <dbReference type="SAM" id="Coils"/>
    </source>
</evidence>